<evidence type="ECO:0000256" key="2">
    <source>
        <dbReference type="ARBA" id="ARBA00023027"/>
    </source>
</evidence>
<dbReference type="PANTHER" id="PTHR43060">
    <property type="entry name" value="3-HYDROXYISOBUTYRATE DEHYDROGENASE-LIKE 1, MITOCHONDRIAL-RELATED"/>
    <property type="match status" value="1"/>
</dbReference>
<dbReference type="SUPFAM" id="SSF51735">
    <property type="entry name" value="NAD(P)-binding Rossmann-fold domains"/>
    <property type="match status" value="1"/>
</dbReference>
<keyword evidence="2" id="KW-0520">NAD</keyword>
<dbReference type="InterPro" id="IPR006115">
    <property type="entry name" value="6PGDH_NADP-bd"/>
</dbReference>
<dbReference type="GO" id="GO:0016491">
    <property type="term" value="F:oxidoreductase activity"/>
    <property type="evidence" value="ECO:0007669"/>
    <property type="project" value="UniProtKB-KW"/>
</dbReference>
<evidence type="ECO:0000313" key="6">
    <source>
        <dbReference type="EMBL" id="ANM86813.1"/>
    </source>
</evidence>
<evidence type="ECO:0000259" key="4">
    <source>
        <dbReference type="Pfam" id="PF03446"/>
    </source>
</evidence>
<evidence type="ECO:0000259" key="5">
    <source>
        <dbReference type="Pfam" id="PF14833"/>
    </source>
</evidence>
<dbReference type="EMBL" id="KT984593">
    <property type="protein sequence ID" value="ANM86813.1"/>
    <property type="molecule type" value="mRNA"/>
</dbReference>
<dbReference type="AlphaFoldDB" id="A0A192ZIQ9"/>
<gene>
    <name evidence="6" type="primary">HIBADH</name>
</gene>
<proteinExistence type="evidence at transcript level"/>
<dbReference type="PANTHER" id="PTHR43060:SF15">
    <property type="entry name" value="3-HYDROXYISOBUTYRATE DEHYDROGENASE-LIKE 1, MITOCHONDRIAL-RELATED"/>
    <property type="match status" value="1"/>
</dbReference>
<accession>A0A192ZIQ9</accession>
<dbReference type="InterPro" id="IPR013328">
    <property type="entry name" value="6PGD_dom2"/>
</dbReference>
<feature type="active site" evidence="3">
    <location>
        <position position="174"/>
    </location>
</feature>
<feature type="domain" description="6-phosphogluconate dehydrogenase NADP-binding" evidence="4">
    <location>
        <begin position="5"/>
        <end position="165"/>
    </location>
</feature>
<organism evidence="6">
    <name type="scientific">Stygiella incarcerata</name>
    <dbReference type="NCBI Taxonomy" id="1712417"/>
    <lineage>
        <taxon>Eukaryota</taxon>
        <taxon>Discoba</taxon>
        <taxon>Jakobida</taxon>
        <taxon>Andalucina</taxon>
        <taxon>Stygiellidae</taxon>
        <taxon>Stygiella</taxon>
    </lineage>
</organism>
<reference evidence="6" key="1">
    <citation type="journal article" date="2016" name="Mol. Biol. Evol.">
        <title>Novel hydrogenosomes in the microaerophilic jakobid Stygiella incarcerata.</title>
        <authorList>
            <person name="Leger M.M."/>
            <person name="Eme L."/>
            <person name="Hug L.A."/>
            <person name="Roger A.J."/>
        </authorList>
    </citation>
    <scope>NUCLEOTIDE SEQUENCE</scope>
</reference>
<dbReference type="InterPro" id="IPR015815">
    <property type="entry name" value="HIBADH-related"/>
</dbReference>
<keyword evidence="1" id="KW-0560">Oxidoreductase</keyword>
<evidence type="ECO:0000256" key="1">
    <source>
        <dbReference type="ARBA" id="ARBA00023002"/>
    </source>
</evidence>
<evidence type="ECO:0000256" key="3">
    <source>
        <dbReference type="PIRSR" id="PIRSR000103-1"/>
    </source>
</evidence>
<dbReference type="SUPFAM" id="SSF48179">
    <property type="entry name" value="6-phosphogluconate dehydrogenase C-terminal domain-like"/>
    <property type="match status" value="1"/>
</dbReference>
<dbReference type="GO" id="GO:0050661">
    <property type="term" value="F:NADP binding"/>
    <property type="evidence" value="ECO:0007669"/>
    <property type="project" value="InterPro"/>
</dbReference>
<sequence length="295" mass="31511">MSTFRVGWIGCGVMGLQMAGHVLRSGFPLSVYSKTRSKCEPLLSQGAQWEDSPVQVARTCDIICMIVGYPSDVESVVLDPESGVIAGLRPNAVVVDLTTSTPALAKKIYEEVSSRGGQALDAPVSGGDIGARNGTLSIMIGGHEEAYERAIPVLKCFGKNIRLMGPPGSGQHTKMSNQIVIASGMVGVVEGLLYAERAGLEPSEVIAVIEKGAAASFSLSSYGPRILRGDYEPGFFVDHFIKDMGIALKEAEHMGLKLPGLSLAYDLYNQLKEMGFGKKGTQALMLALKKMNQRE</sequence>
<dbReference type="InterPro" id="IPR008927">
    <property type="entry name" value="6-PGluconate_DH-like_C_sf"/>
</dbReference>
<dbReference type="GO" id="GO:0051287">
    <property type="term" value="F:NAD binding"/>
    <property type="evidence" value="ECO:0007669"/>
    <property type="project" value="InterPro"/>
</dbReference>
<dbReference type="Pfam" id="PF14833">
    <property type="entry name" value="NAD_binding_11"/>
    <property type="match status" value="1"/>
</dbReference>
<dbReference type="InterPro" id="IPR029154">
    <property type="entry name" value="HIBADH-like_NADP-bd"/>
</dbReference>
<dbReference type="Pfam" id="PF03446">
    <property type="entry name" value="NAD_binding_2"/>
    <property type="match status" value="1"/>
</dbReference>
<protein>
    <submittedName>
        <fullName evidence="6">3-hydroxyisobutyrate dehydrogenase</fullName>
    </submittedName>
</protein>
<feature type="domain" description="3-hydroxyisobutyrate dehydrogenase-like NAD-binding" evidence="5">
    <location>
        <begin position="168"/>
        <end position="285"/>
    </location>
</feature>
<name>A0A192ZIQ9_9EUKA</name>
<dbReference type="Gene3D" id="3.40.50.720">
    <property type="entry name" value="NAD(P)-binding Rossmann-like Domain"/>
    <property type="match status" value="1"/>
</dbReference>
<dbReference type="PIRSF" id="PIRSF000103">
    <property type="entry name" value="HIBADH"/>
    <property type="match status" value="1"/>
</dbReference>
<dbReference type="InterPro" id="IPR036291">
    <property type="entry name" value="NAD(P)-bd_dom_sf"/>
</dbReference>
<dbReference type="Gene3D" id="1.10.1040.10">
    <property type="entry name" value="N-(1-d-carboxylethyl)-l-norvaline Dehydrogenase, domain 2"/>
    <property type="match status" value="1"/>
</dbReference>